<proteinExistence type="predicted"/>
<dbReference type="EMBL" id="OZ034821">
    <property type="protein sequence ID" value="CAL1408285.1"/>
    <property type="molecule type" value="Genomic_DNA"/>
</dbReference>
<evidence type="ECO:0000313" key="1">
    <source>
        <dbReference type="EMBL" id="CAL1408285.1"/>
    </source>
</evidence>
<name>A0AAV2GC18_9ROSI</name>
<accession>A0AAV2GC18</accession>
<sequence>MSQIEQATKLLQQFNSPAMHLASMIHSSLNATNFSQPDVVQAKVAPLLFLAFATLPYISQIACVGLDDPFFSYYYEGNKISAMYYMGHTVYKQPVDSNTGKLYGNAKKSSFPIVAIRRWARDALRSSNQQHALVGRGWNNSSEDEALMFITMVGVHRKAAVLLGISAESPMHFFASIDLHGGKLQLATRDGNRLLLEGIPESQIATMNSNSISVVVAGNNVACILGGGMLTAPSVVTIGQQEYNVYCSSVEVV</sequence>
<organism evidence="1 2">
    <name type="scientific">Linum trigynum</name>
    <dbReference type="NCBI Taxonomy" id="586398"/>
    <lineage>
        <taxon>Eukaryota</taxon>
        <taxon>Viridiplantae</taxon>
        <taxon>Streptophyta</taxon>
        <taxon>Embryophyta</taxon>
        <taxon>Tracheophyta</taxon>
        <taxon>Spermatophyta</taxon>
        <taxon>Magnoliopsida</taxon>
        <taxon>eudicotyledons</taxon>
        <taxon>Gunneridae</taxon>
        <taxon>Pentapetalae</taxon>
        <taxon>rosids</taxon>
        <taxon>fabids</taxon>
        <taxon>Malpighiales</taxon>
        <taxon>Linaceae</taxon>
        <taxon>Linum</taxon>
    </lineage>
</organism>
<dbReference type="Proteomes" id="UP001497516">
    <property type="component" value="Chromosome 8"/>
</dbReference>
<reference evidence="1 2" key="1">
    <citation type="submission" date="2024-04" db="EMBL/GenBank/DDBJ databases">
        <authorList>
            <person name="Fracassetti M."/>
        </authorList>
    </citation>
    <scope>NUCLEOTIDE SEQUENCE [LARGE SCALE GENOMIC DNA]</scope>
</reference>
<protein>
    <submittedName>
        <fullName evidence="1">Uncharacterized protein</fullName>
    </submittedName>
</protein>
<dbReference type="AlphaFoldDB" id="A0AAV2GC18"/>
<evidence type="ECO:0000313" key="2">
    <source>
        <dbReference type="Proteomes" id="UP001497516"/>
    </source>
</evidence>
<gene>
    <name evidence="1" type="ORF">LTRI10_LOCUS47894</name>
</gene>
<keyword evidence="2" id="KW-1185">Reference proteome</keyword>